<dbReference type="AlphaFoldDB" id="A0A9Q3FD48"/>
<dbReference type="EMBL" id="AVOT02040782">
    <property type="protein sequence ID" value="MBW0536017.1"/>
    <property type="molecule type" value="Genomic_DNA"/>
</dbReference>
<sequence length="104" mass="12069">MKVQNLINNIKLQLGEERTDGICDSQDSQIEQLHSHHNLDIPTSIADAKKSIDWKQWEEAITRELDSFDQMNVWTPVEKKSNVKIIKNQFVFDIKHKNIPNSGI</sequence>
<keyword evidence="2" id="KW-1185">Reference proteome</keyword>
<evidence type="ECO:0000313" key="2">
    <source>
        <dbReference type="Proteomes" id="UP000765509"/>
    </source>
</evidence>
<dbReference type="Proteomes" id="UP000765509">
    <property type="component" value="Unassembled WGS sequence"/>
</dbReference>
<protein>
    <submittedName>
        <fullName evidence="1">Uncharacterized protein</fullName>
    </submittedName>
</protein>
<dbReference type="OrthoDB" id="7696924at2759"/>
<evidence type="ECO:0000313" key="1">
    <source>
        <dbReference type="EMBL" id="MBW0536017.1"/>
    </source>
</evidence>
<name>A0A9Q3FD48_9BASI</name>
<gene>
    <name evidence="1" type="ORF">O181_075732</name>
</gene>
<proteinExistence type="predicted"/>
<comment type="caution">
    <text evidence="1">The sequence shown here is derived from an EMBL/GenBank/DDBJ whole genome shotgun (WGS) entry which is preliminary data.</text>
</comment>
<accession>A0A9Q3FD48</accession>
<organism evidence="1 2">
    <name type="scientific">Austropuccinia psidii MF-1</name>
    <dbReference type="NCBI Taxonomy" id="1389203"/>
    <lineage>
        <taxon>Eukaryota</taxon>
        <taxon>Fungi</taxon>
        <taxon>Dikarya</taxon>
        <taxon>Basidiomycota</taxon>
        <taxon>Pucciniomycotina</taxon>
        <taxon>Pucciniomycetes</taxon>
        <taxon>Pucciniales</taxon>
        <taxon>Sphaerophragmiaceae</taxon>
        <taxon>Austropuccinia</taxon>
    </lineage>
</organism>
<reference evidence="1" key="1">
    <citation type="submission" date="2021-03" db="EMBL/GenBank/DDBJ databases">
        <title>Draft genome sequence of rust myrtle Austropuccinia psidii MF-1, a brazilian biotype.</title>
        <authorList>
            <person name="Quecine M.C."/>
            <person name="Pachon D.M.R."/>
            <person name="Bonatelli M.L."/>
            <person name="Correr F.H."/>
            <person name="Franceschini L.M."/>
            <person name="Leite T.F."/>
            <person name="Margarido G.R.A."/>
            <person name="Almeida C.A."/>
            <person name="Ferrarezi J.A."/>
            <person name="Labate C.A."/>
        </authorList>
    </citation>
    <scope>NUCLEOTIDE SEQUENCE</scope>
    <source>
        <strain evidence="1">MF-1</strain>
    </source>
</reference>